<sequence>MRLSSAERYCARFNANVLDVKNPAKEQFLFGNEFEFSTVFINLSTKDCQENLDAFGKGPFWVDGHFRKNFYRPYHGRMRRYFDYRIPLSQEFRRCSVITRAEWKVWSCNNLADVICTKYEIFGERHLMSVRHKPSFRWSMRSRHNYSPSEIFAPSTFLWHRQLTSPTQISSTAHRIALPSSLPPQFQIRTLSPPISTSQTYQYSVVIPKPSQHLSSSQLIFSTSSPRISVVNPRRPNFIFSSPSSNISYHTSPTFSFPPSTSSPLEFLFPASRNQVLLSTSPPYQFSSSTLSSYRFPLPTSLPRLPQPPLPRFPLPTSSPRFLQPTHTPFRILSNSNLRSTQLVYTTRRPPELPFPSPPSILFSSTPSPLRYVPPTLIPSQLPFFAPTPARYRRPTSDQAGLGSSSSVHSVNNDQVVNTIHFGGNSDHCDHPPCQVTVGSSHSSSSIVHSSSDGSDHGITFTNSRSSVSISHTTNSRQSI</sequence>
<feature type="compositionally biased region" description="Polar residues" evidence="1">
    <location>
        <begin position="397"/>
        <end position="410"/>
    </location>
</feature>
<feature type="region of interest" description="Disordered" evidence="1">
    <location>
        <begin position="389"/>
        <end position="410"/>
    </location>
</feature>
<organism evidence="2 3">
    <name type="scientific">Syphacia muris</name>
    <dbReference type="NCBI Taxonomy" id="451379"/>
    <lineage>
        <taxon>Eukaryota</taxon>
        <taxon>Metazoa</taxon>
        <taxon>Ecdysozoa</taxon>
        <taxon>Nematoda</taxon>
        <taxon>Chromadorea</taxon>
        <taxon>Rhabditida</taxon>
        <taxon>Spirurina</taxon>
        <taxon>Oxyuridomorpha</taxon>
        <taxon>Oxyuroidea</taxon>
        <taxon>Oxyuridae</taxon>
        <taxon>Syphacia</taxon>
    </lineage>
</organism>
<feature type="compositionally biased region" description="Polar residues" evidence="1">
    <location>
        <begin position="460"/>
        <end position="480"/>
    </location>
</feature>
<proteinExistence type="predicted"/>
<dbReference type="InterPro" id="IPR016186">
    <property type="entry name" value="C-type_lectin-like/link_sf"/>
</dbReference>
<keyword evidence="2" id="KW-1185">Reference proteome</keyword>
<feature type="compositionally biased region" description="Low complexity" evidence="1">
    <location>
        <begin position="438"/>
        <end position="459"/>
    </location>
</feature>
<evidence type="ECO:0000256" key="1">
    <source>
        <dbReference type="SAM" id="MobiDB-lite"/>
    </source>
</evidence>
<evidence type="ECO:0000313" key="2">
    <source>
        <dbReference type="Proteomes" id="UP000046393"/>
    </source>
</evidence>
<dbReference type="WBParaSite" id="SMUV_0000722901-mRNA-1">
    <property type="protein sequence ID" value="SMUV_0000722901-mRNA-1"/>
    <property type="gene ID" value="SMUV_0000722901"/>
</dbReference>
<evidence type="ECO:0000313" key="3">
    <source>
        <dbReference type="WBParaSite" id="SMUV_0000722901-mRNA-1"/>
    </source>
</evidence>
<accession>A0A0N5AR90</accession>
<dbReference type="STRING" id="451379.A0A0N5AR90"/>
<dbReference type="Proteomes" id="UP000046393">
    <property type="component" value="Unplaced"/>
</dbReference>
<dbReference type="SUPFAM" id="SSF56436">
    <property type="entry name" value="C-type lectin-like"/>
    <property type="match status" value="1"/>
</dbReference>
<feature type="region of interest" description="Disordered" evidence="1">
    <location>
        <begin position="433"/>
        <end position="480"/>
    </location>
</feature>
<dbReference type="Gene3D" id="3.10.100.10">
    <property type="entry name" value="Mannose-Binding Protein A, subunit A"/>
    <property type="match status" value="1"/>
</dbReference>
<dbReference type="CDD" id="cd00037">
    <property type="entry name" value="CLECT"/>
    <property type="match status" value="1"/>
</dbReference>
<dbReference type="InterPro" id="IPR016187">
    <property type="entry name" value="CTDL_fold"/>
</dbReference>
<protein>
    <submittedName>
        <fullName evidence="3">C-type lectin domain-containing protein</fullName>
    </submittedName>
</protein>
<reference evidence="3" key="1">
    <citation type="submission" date="2017-02" db="UniProtKB">
        <authorList>
            <consortium name="WormBaseParasite"/>
        </authorList>
    </citation>
    <scope>IDENTIFICATION</scope>
</reference>
<dbReference type="AlphaFoldDB" id="A0A0N5AR90"/>
<name>A0A0N5AR90_9BILA</name>